<keyword evidence="2" id="KW-0812">Transmembrane</keyword>
<keyword evidence="5" id="KW-0472">Membrane</keyword>
<feature type="region of interest" description="Disordered" evidence="6">
    <location>
        <begin position="892"/>
        <end position="919"/>
    </location>
</feature>
<dbReference type="InterPro" id="IPR002859">
    <property type="entry name" value="PKD/REJ-like"/>
</dbReference>
<evidence type="ECO:0000256" key="4">
    <source>
        <dbReference type="ARBA" id="ARBA00022989"/>
    </source>
</evidence>
<evidence type="ECO:0000313" key="9">
    <source>
        <dbReference type="Proteomes" id="UP001163046"/>
    </source>
</evidence>
<keyword evidence="3" id="KW-0677">Repeat</keyword>
<dbReference type="GO" id="GO:0005886">
    <property type="term" value="C:plasma membrane"/>
    <property type="evidence" value="ECO:0007669"/>
    <property type="project" value="TreeGrafter"/>
</dbReference>
<accession>A0A9X0A0U8</accession>
<evidence type="ECO:0000259" key="7">
    <source>
        <dbReference type="Pfam" id="PF02010"/>
    </source>
</evidence>
<feature type="compositionally biased region" description="Polar residues" evidence="6">
    <location>
        <begin position="23"/>
        <end position="38"/>
    </location>
</feature>
<feature type="compositionally biased region" description="Low complexity" evidence="6">
    <location>
        <begin position="11"/>
        <end position="22"/>
    </location>
</feature>
<sequence>MNSFPKASIKSSSSSSRSSSRSNIQSLTNVEASSSKPSELQLEKNSRMDSTWSCEAMSTAGTDGPVNCPLDAQCLKLENGSCVCYCIYVERDYSGIDKCFNNDSSVTLPEAKILNANKQPFVDIVKRDEERMFQASIQEENINSTSQLSFDWFIRDVTVMPFVISKERTLVQRDSLVWSVPSGKLSVGPKLIELEVKLANFTSVRRDFGFIKVEEPRLVALINGGSETLISSKKRIALSASDSFDPGIGKNQHFGMTFSWFCFDGGQLLPDVYSGNKTVLVPSEPAKTNASKCKRKMPFSQNKMAAFRRFMDADHIYYIKLVVKKGQRQSEYLRTLHAADQDILPVAIRCIANCKHQVIPSRRFSLTVTCSVCRRIYVSFSWKLYTKGIESNETVTAWHLEETLKYLIATKTNSRNIVFKEDKLQQGSSYWLTVGVQLPDGKRGWAAYRFETVTTPSGGMCYGTQVQKGMLGMSLIVNCTGWKDNNEPLVYEFYQQLDDRSFHMLLYSVMPFGEVQIPKFDSGWINMKVVIVNSVSARTETHFTVKVVPPSWVYDTADVRASVFEDTVDLFDRYSNEKRMYDAWQLALVLMQGINMDFSWIKSRLAAKYLTYDVIKKMPNSNAADVQSVLQLSSVLNVATLIPEHLSFDSMMKKLQRTALKLNDVISDAALSTKRSGEEYSVIRTNQQSVILGKHDVHEISHLHLKEGGASFTFPELSEDMRQKLFGQADNVNLQMISYNVNPYSVDQAFDKINSKVVSLILKDDRGKIINISNLTSDISLTVPLTKTGNDTPQVEEYSVPEFMMYRVFTENQGNSLAKFSLDLDRPAPFEVYVKYGATPTKQDYDYFTTLDKGTCQNETQSCNVSHHIWFDAERPGKYFIGLVQKSTVRERRSASKIGSPKNNLKLNDAPRERTRRSLPQLDNSDENLCVKFKDPPTPQTVNVTIKMPPYDPKTSVNFTFEVDSVGCLYWSETKEQWTSEGCKVRTISIIIINFVI</sequence>
<proteinExistence type="predicted"/>
<dbReference type="PANTHER" id="PTHR46730:SF1">
    <property type="entry name" value="PLAT DOMAIN-CONTAINING PROTEIN"/>
    <property type="match status" value="1"/>
</dbReference>
<evidence type="ECO:0000313" key="8">
    <source>
        <dbReference type="EMBL" id="KAJ7390769.1"/>
    </source>
</evidence>
<evidence type="ECO:0000256" key="5">
    <source>
        <dbReference type="ARBA" id="ARBA00023136"/>
    </source>
</evidence>
<name>A0A9X0A0U8_9CNID</name>
<evidence type="ECO:0000256" key="1">
    <source>
        <dbReference type="ARBA" id="ARBA00004370"/>
    </source>
</evidence>
<protein>
    <recommendedName>
        <fullName evidence="7">PKD/REJ-like domain-containing protein</fullName>
    </recommendedName>
</protein>
<comment type="caution">
    <text evidence="8">The sequence shown here is derived from an EMBL/GenBank/DDBJ whole genome shotgun (WGS) entry which is preliminary data.</text>
</comment>
<evidence type="ECO:0000256" key="2">
    <source>
        <dbReference type="ARBA" id="ARBA00022692"/>
    </source>
</evidence>
<feature type="domain" description="PKD/REJ-like" evidence="7">
    <location>
        <begin position="145"/>
        <end position="551"/>
    </location>
</feature>
<dbReference type="GO" id="GO:0006816">
    <property type="term" value="P:calcium ion transport"/>
    <property type="evidence" value="ECO:0007669"/>
    <property type="project" value="TreeGrafter"/>
</dbReference>
<dbReference type="Pfam" id="PF02010">
    <property type="entry name" value="REJ"/>
    <property type="match status" value="1"/>
</dbReference>
<gene>
    <name evidence="8" type="ORF">OS493_022327</name>
</gene>
<evidence type="ECO:0000256" key="3">
    <source>
        <dbReference type="ARBA" id="ARBA00022737"/>
    </source>
</evidence>
<reference evidence="8" key="1">
    <citation type="submission" date="2023-01" db="EMBL/GenBank/DDBJ databases">
        <title>Genome assembly of the deep-sea coral Lophelia pertusa.</title>
        <authorList>
            <person name="Herrera S."/>
            <person name="Cordes E."/>
        </authorList>
    </citation>
    <scope>NUCLEOTIDE SEQUENCE</scope>
    <source>
        <strain evidence="8">USNM1676648</strain>
        <tissue evidence="8">Polyp</tissue>
    </source>
</reference>
<dbReference type="AlphaFoldDB" id="A0A9X0A0U8"/>
<keyword evidence="9" id="KW-1185">Reference proteome</keyword>
<organism evidence="8 9">
    <name type="scientific">Desmophyllum pertusum</name>
    <dbReference type="NCBI Taxonomy" id="174260"/>
    <lineage>
        <taxon>Eukaryota</taxon>
        <taxon>Metazoa</taxon>
        <taxon>Cnidaria</taxon>
        <taxon>Anthozoa</taxon>
        <taxon>Hexacorallia</taxon>
        <taxon>Scleractinia</taxon>
        <taxon>Caryophylliina</taxon>
        <taxon>Caryophylliidae</taxon>
        <taxon>Desmophyllum</taxon>
    </lineage>
</organism>
<dbReference type="EMBL" id="MU825411">
    <property type="protein sequence ID" value="KAJ7390769.1"/>
    <property type="molecule type" value="Genomic_DNA"/>
</dbReference>
<keyword evidence="4" id="KW-1133">Transmembrane helix</keyword>
<dbReference type="PANTHER" id="PTHR46730">
    <property type="entry name" value="POLYCYSTIN-1"/>
    <property type="match status" value="1"/>
</dbReference>
<comment type="subcellular location">
    <subcellularLocation>
        <location evidence="1">Membrane</location>
    </subcellularLocation>
</comment>
<dbReference type="Proteomes" id="UP001163046">
    <property type="component" value="Unassembled WGS sequence"/>
</dbReference>
<evidence type="ECO:0000256" key="6">
    <source>
        <dbReference type="SAM" id="MobiDB-lite"/>
    </source>
</evidence>
<feature type="region of interest" description="Disordered" evidence="6">
    <location>
        <begin position="1"/>
        <end position="47"/>
    </location>
</feature>
<dbReference type="OrthoDB" id="2121937at2759"/>
<dbReference type="GO" id="GO:0005261">
    <property type="term" value="F:monoatomic cation channel activity"/>
    <property type="evidence" value="ECO:0007669"/>
    <property type="project" value="TreeGrafter"/>
</dbReference>